<dbReference type="InterPro" id="IPR032710">
    <property type="entry name" value="NTF2-like_dom_sf"/>
</dbReference>
<sequence>MGVDVCWDPAAAQPPARQAAFRSMTAVTAGDKAAWLELFAGDAVVEDPIGPSMFDEEGKGHHGQDGISAFWDKTIANVERFQFTVRDSHAAGDEVANVGTITTYLPGGYRVDTDGVFVYRVREDGLIVSMRAFWETERAMATARKAEDQDKLSEAL</sequence>
<name>A0A1R0KHR6_9PSEU</name>
<dbReference type="SUPFAM" id="SSF54427">
    <property type="entry name" value="NTF2-like"/>
    <property type="match status" value="1"/>
</dbReference>
<keyword evidence="3" id="KW-1185">Reference proteome</keyword>
<comment type="caution">
    <text evidence="2">The sequence shown here is derived from an EMBL/GenBank/DDBJ whole genome shotgun (WGS) entry which is preliminary data.</text>
</comment>
<protein>
    <submittedName>
        <fullName evidence="2">Ketosteroid isomerase</fullName>
    </submittedName>
</protein>
<dbReference type="GO" id="GO:0016853">
    <property type="term" value="F:isomerase activity"/>
    <property type="evidence" value="ECO:0007669"/>
    <property type="project" value="UniProtKB-KW"/>
</dbReference>
<dbReference type="STRING" id="76021.BS329_33085"/>
<proteinExistence type="predicted"/>
<reference evidence="2 3" key="1">
    <citation type="submission" date="2016-01" db="EMBL/GenBank/DDBJ databases">
        <title>Amycolatopsis coloradensis genome sequencing and assembly.</title>
        <authorList>
            <person name="Mayilraj S."/>
        </authorList>
    </citation>
    <scope>NUCLEOTIDE SEQUENCE [LARGE SCALE GENOMIC DNA]</scope>
    <source>
        <strain evidence="2 3">DSM 44225</strain>
    </source>
</reference>
<accession>A0A1R0KHR6</accession>
<dbReference type="AlphaFoldDB" id="A0A1R0KHR6"/>
<dbReference type="OrthoDB" id="5732163at2"/>
<dbReference type="EMBL" id="MQUQ01000020">
    <property type="protein sequence ID" value="OLZ45279.1"/>
    <property type="molecule type" value="Genomic_DNA"/>
</dbReference>
<dbReference type="Proteomes" id="UP000187486">
    <property type="component" value="Unassembled WGS sequence"/>
</dbReference>
<evidence type="ECO:0000313" key="3">
    <source>
        <dbReference type="Proteomes" id="UP000187486"/>
    </source>
</evidence>
<keyword evidence="2" id="KW-0413">Isomerase</keyword>
<evidence type="ECO:0000259" key="1">
    <source>
        <dbReference type="Pfam" id="PF12680"/>
    </source>
</evidence>
<organism evidence="2 3">
    <name type="scientific">Amycolatopsis coloradensis</name>
    <dbReference type="NCBI Taxonomy" id="76021"/>
    <lineage>
        <taxon>Bacteria</taxon>
        <taxon>Bacillati</taxon>
        <taxon>Actinomycetota</taxon>
        <taxon>Actinomycetes</taxon>
        <taxon>Pseudonocardiales</taxon>
        <taxon>Pseudonocardiaceae</taxon>
        <taxon>Amycolatopsis</taxon>
    </lineage>
</organism>
<evidence type="ECO:0000313" key="2">
    <source>
        <dbReference type="EMBL" id="OLZ45279.1"/>
    </source>
</evidence>
<dbReference type="Pfam" id="PF12680">
    <property type="entry name" value="SnoaL_2"/>
    <property type="match status" value="1"/>
</dbReference>
<dbReference type="RefSeq" id="WP_076166041.1">
    <property type="nucleotide sequence ID" value="NZ_JBEZVB010000025.1"/>
</dbReference>
<feature type="domain" description="SnoaL-like" evidence="1">
    <location>
        <begin position="22"/>
        <end position="130"/>
    </location>
</feature>
<dbReference type="Gene3D" id="3.10.450.50">
    <property type="match status" value="1"/>
</dbReference>
<gene>
    <name evidence="2" type="ORF">BS329_33085</name>
</gene>
<dbReference type="InterPro" id="IPR037401">
    <property type="entry name" value="SnoaL-like"/>
</dbReference>